<dbReference type="Gene3D" id="2.40.128.10">
    <property type="match status" value="1"/>
</dbReference>
<dbReference type="Gene3D" id="2.115.10.20">
    <property type="entry name" value="Glycosyl hydrolase domain, family 43"/>
    <property type="match status" value="1"/>
</dbReference>
<keyword evidence="1" id="KW-0732">Signal</keyword>
<accession>A0A7T3V479</accession>
<dbReference type="KEGG" id="tper:IWA51_08015"/>
<evidence type="ECO:0000259" key="2">
    <source>
        <dbReference type="Pfam" id="PF16369"/>
    </source>
</evidence>
<sequence>MKRSVFCLCTLCCFFMTATVFFTGCPAENQSSSGSQDSLGYQDTPASIREYTYGPNGKDDYSAMSSWEKRNMWNLANVHDPSVERWTDGYYYMYQTDASYGNAHSGKGHYYGRRSKDLVNWSYVGMAMPENGAKAWILEKVNEFRREMNLEPFSSINDISWGYWAPTVKKVTKSDGTVVMRMYYDVVIDNYIYSGKQNTKGNFDNSWTERAFIGMMESTDPAANKWEDKGYVLCSSSARGSNFPTMSGDTASSEAAYYRSSTGDWDAYFYFNAIDPTYIPGNHDESYTDTDYLIYGSWHHGFAGLEIDRDTGFPKATLKADKTNGIGLPWADSPEGLASNGYGTRVYCRGKSTNAWQPSEGPEVLYNKKDNYYYMFFANEELSYKYHTRVVRSKNPISGYKDIYGRDAINIGSGTGSCFPIVTHPYKFKNGGDGWVGLSHCTVFEKDGDWFYASQGRLPENAGGNAHSNAIMMGHVRKILWCPNGTDTADLWPIASPERYANIENKDADITESDIAGTWEHINLVQRNKPGNDVMDVSEYVYFNEDKTVSGAFDGTWKLDSVNKYLTVTLGSTKPNGISDSQIILVLDRELDWESAVDNNKRVATVVYAGISSAKVNSSPTTFWGKRVPSATE</sequence>
<feature type="chain" id="PRO_5032693383" evidence="1">
    <location>
        <begin position="23"/>
        <end position="633"/>
    </location>
</feature>
<keyword evidence="3" id="KW-0378">Hydrolase</keyword>
<feature type="signal peptide" evidence="1">
    <location>
        <begin position="1"/>
        <end position="22"/>
    </location>
</feature>
<organism evidence="3 4">
    <name type="scientific">Treponema peruense</name>
    <dbReference type="NCBI Taxonomy" id="2787628"/>
    <lineage>
        <taxon>Bacteria</taxon>
        <taxon>Pseudomonadati</taxon>
        <taxon>Spirochaetota</taxon>
        <taxon>Spirochaetia</taxon>
        <taxon>Spirochaetales</taxon>
        <taxon>Treponemataceae</taxon>
        <taxon>Treponema</taxon>
    </lineage>
</organism>
<dbReference type="PROSITE" id="PS51257">
    <property type="entry name" value="PROKAR_LIPOPROTEIN"/>
    <property type="match status" value="1"/>
</dbReference>
<name>A0A7T3V479_9SPIR</name>
<dbReference type="RefSeq" id="WP_198442047.1">
    <property type="nucleotide sequence ID" value="NZ_CBCSHE010000001.1"/>
</dbReference>
<evidence type="ECO:0000256" key="1">
    <source>
        <dbReference type="SAM" id="SignalP"/>
    </source>
</evidence>
<evidence type="ECO:0000313" key="4">
    <source>
        <dbReference type="Proteomes" id="UP000595224"/>
    </source>
</evidence>
<protein>
    <submittedName>
        <fullName evidence="3">Glycoside hydrolase family 43 protein</fullName>
    </submittedName>
</protein>
<dbReference type="GO" id="GO:0016787">
    <property type="term" value="F:hydrolase activity"/>
    <property type="evidence" value="ECO:0007669"/>
    <property type="project" value="UniProtKB-KW"/>
</dbReference>
<dbReference type="EMBL" id="CP064936">
    <property type="protein sequence ID" value="QQA00221.1"/>
    <property type="molecule type" value="Genomic_DNA"/>
</dbReference>
<reference evidence="3 4" key="1">
    <citation type="submission" date="2020-11" db="EMBL/GenBank/DDBJ databases">
        <title>Treponema Peruensis nv. sp., first commensal Treponema isolated from human feces.</title>
        <authorList>
            <person name="Belkhou C."/>
            <person name="Raes J."/>
        </authorList>
    </citation>
    <scope>NUCLEOTIDE SEQUENCE [LARGE SCALE GENOMIC DNA]</scope>
    <source>
        <strain evidence="3 4">RCC2812</strain>
    </source>
</reference>
<keyword evidence="4" id="KW-1185">Reference proteome</keyword>
<dbReference type="PANTHER" id="PTHR43301">
    <property type="entry name" value="ARABINAN ENDO-1,5-ALPHA-L-ARABINOSIDASE"/>
    <property type="match status" value="1"/>
</dbReference>
<proteinExistence type="predicted"/>
<evidence type="ECO:0000313" key="3">
    <source>
        <dbReference type="EMBL" id="QQA00221.1"/>
    </source>
</evidence>
<dbReference type="AlphaFoldDB" id="A0A7T3V479"/>
<dbReference type="InterPro" id="IPR032291">
    <property type="entry name" value="Abn2_C"/>
</dbReference>
<dbReference type="Pfam" id="PF16369">
    <property type="entry name" value="GH43_C"/>
    <property type="match status" value="1"/>
</dbReference>
<dbReference type="InterPro" id="IPR050727">
    <property type="entry name" value="GH43_arabinanases"/>
</dbReference>
<feature type="domain" description="Extracellular endo-alpha-(1-&gt;5)-L-arabinanase C-terminal" evidence="2">
    <location>
        <begin position="497"/>
        <end position="615"/>
    </location>
</feature>
<dbReference type="InterPro" id="IPR023296">
    <property type="entry name" value="Glyco_hydro_beta-prop_sf"/>
</dbReference>
<dbReference type="SUPFAM" id="SSF75005">
    <property type="entry name" value="Arabinanase/levansucrase/invertase"/>
    <property type="match status" value="1"/>
</dbReference>
<dbReference type="PANTHER" id="PTHR43301:SF3">
    <property type="entry name" value="ARABINAN ENDO-1,5-ALPHA-L-ARABINOSIDASE A-RELATED"/>
    <property type="match status" value="1"/>
</dbReference>
<gene>
    <name evidence="3" type="ORF">IWA51_08015</name>
</gene>
<dbReference type="Proteomes" id="UP000595224">
    <property type="component" value="Chromosome"/>
</dbReference>